<comment type="caution">
    <text evidence="2">The sequence shown here is derived from an EMBL/GenBank/DDBJ whole genome shotgun (WGS) entry which is preliminary data.</text>
</comment>
<proteinExistence type="predicted"/>
<keyword evidence="3" id="KW-1185">Reference proteome</keyword>
<evidence type="ECO:0000313" key="2">
    <source>
        <dbReference type="EMBL" id="KAK9918782.1"/>
    </source>
</evidence>
<dbReference type="Proteomes" id="UP001491310">
    <property type="component" value="Unassembled WGS sequence"/>
</dbReference>
<name>A0ABR2Z468_9CHLO</name>
<protein>
    <submittedName>
        <fullName evidence="2">Uncharacterized protein</fullName>
    </submittedName>
</protein>
<evidence type="ECO:0000256" key="1">
    <source>
        <dbReference type="SAM" id="MobiDB-lite"/>
    </source>
</evidence>
<dbReference type="EMBL" id="JALJOT010000001">
    <property type="protein sequence ID" value="KAK9918782.1"/>
    <property type="molecule type" value="Genomic_DNA"/>
</dbReference>
<gene>
    <name evidence="2" type="ORF">WJX75_006871</name>
</gene>
<feature type="region of interest" description="Disordered" evidence="1">
    <location>
        <begin position="59"/>
        <end position="78"/>
    </location>
</feature>
<reference evidence="2 3" key="1">
    <citation type="journal article" date="2024" name="Nat. Commun.">
        <title>Phylogenomics reveals the evolutionary origins of lichenization in chlorophyte algae.</title>
        <authorList>
            <person name="Puginier C."/>
            <person name="Libourel C."/>
            <person name="Otte J."/>
            <person name="Skaloud P."/>
            <person name="Haon M."/>
            <person name="Grisel S."/>
            <person name="Petersen M."/>
            <person name="Berrin J.G."/>
            <person name="Delaux P.M."/>
            <person name="Dal Grande F."/>
            <person name="Keller J."/>
        </authorList>
    </citation>
    <scope>NUCLEOTIDE SEQUENCE [LARGE SCALE GENOMIC DNA]</scope>
    <source>
        <strain evidence="2 3">SAG 216-7</strain>
    </source>
</reference>
<organism evidence="2 3">
    <name type="scientific">Coccomyxa subellipsoidea</name>
    <dbReference type="NCBI Taxonomy" id="248742"/>
    <lineage>
        <taxon>Eukaryota</taxon>
        <taxon>Viridiplantae</taxon>
        <taxon>Chlorophyta</taxon>
        <taxon>core chlorophytes</taxon>
        <taxon>Trebouxiophyceae</taxon>
        <taxon>Trebouxiophyceae incertae sedis</taxon>
        <taxon>Coccomyxaceae</taxon>
        <taxon>Coccomyxa</taxon>
    </lineage>
</organism>
<sequence>MSDFPYLEKVVIEGQNVTDRKAADPKLLYTLTGGVHVPAASQGPASTGAGSKFRWRLHPNVDKPSHQAHDTMDQREDA</sequence>
<accession>A0ABR2Z468</accession>
<evidence type="ECO:0000313" key="3">
    <source>
        <dbReference type="Proteomes" id="UP001491310"/>
    </source>
</evidence>